<dbReference type="SUPFAM" id="SSF51905">
    <property type="entry name" value="FAD/NAD(P)-binding domain"/>
    <property type="match status" value="2"/>
</dbReference>
<dbReference type="OrthoDB" id="74360at2759"/>
<dbReference type="PRINTS" id="PR00411">
    <property type="entry name" value="PNDRDTASEI"/>
</dbReference>
<dbReference type="InterPro" id="IPR036188">
    <property type="entry name" value="FAD/NAD-bd_sf"/>
</dbReference>
<dbReference type="GeneID" id="27308312"/>
<dbReference type="PANTHER" id="PTHR43539">
    <property type="entry name" value="FLAVIN-BINDING MONOOXYGENASE-LIKE PROTEIN (AFU_ORTHOLOGUE AFUA_4G09220)"/>
    <property type="match status" value="1"/>
</dbReference>
<protein>
    <recommendedName>
        <fullName evidence="4">FAD/NAD(P)-binding domain-containing protein</fullName>
    </recommendedName>
</protein>
<dbReference type="InterPro" id="IPR050982">
    <property type="entry name" value="Auxin_biosynth/cation_transpt"/>
</dbReference>
<accession>A0A0D2BDF7</accession>
<keyword evidence="1" id="KW-0560">Oxidoreductase</keyword>
<evidence type="ECO:0000313" key="2">
    <source>
        <dbReference type="EMBL" id="KIW09459.1"/>
    </source>
</evidence>
<dbReference type="Proteomes" id="UP000053259">
    <property type="component" value="Unassembled WGS sequence"/>
</dbReference>
<dbReference type="GO" id="GO:0004497">
    <property type="term" value="F:monooxygenase activity"/>
    <property type="evidence" value="ECO:0007669"/>
    <property type="project" value="TreeGrafter"/>
</dbReference>
<proteinExistence type="predicted"/>
<name>A0A0D2BDF7_9PEZI</name>
<evidence type="ECO:0000313" key="3">
    <source>
        <dbReference type="Proteomes" id="UP000053259"/>
    </source>
</evidence>
<dbReference type="RefSeq" id="XP_016219328.1">
    <property type="nucleotide sequence ID" value="XM_016353071.1"/>
</dbReference>
<organism evidence="2 3">
    <name type="scientific">Verruconis gallopava</name>
    <dbReference type="NCBI Taxonomy" id="253628"/>
    <lineage>
        <taxon>Eukaryota</taxon>
        <taxon>Fungi</taxon>
        <taxon>Dikarya</taxon>
        <taxon>Ascomycota</taxon>
        <taxon>Pezizomycotina</taxon>
        <taxon>Dothideomycetes</taxon>
        <taxon>Pleosporomycetidae</taxon>
        <taxon>Venturiales</taxon>
        <taxon>Sympoventuriaceae</taxon>
        <taxon>Verruconis</taxon>
    </lineage>
</organism>
<reference evidence="2 3" key="1">
    <citation type="submission" date="2015-01" db="EMBL/GenBank/DDBJ databases">
        <title>The Genome Sequence of Ochroconis gallopava CBS43764.</title>
        <authorList>
            <consortium name="The Broad Institute Genomics Platform"/>
            <person name="Cuomo C."/>
            <person name="de Hoog S."/>
            <person name="Gorbushina A."/>
            <person name="Stielow B."/>
            <person name="Teixiera M."/>
            <person name="Abouelleil A."/>
            <person name="Chapman S.B."/>
            <person name="Priest M."/>
            <person name="Young S.K."/>
            <person name="Wortman J."/>
            <person name="Nusbaum C."/>
            <person name="Birren B."/>
        </authorList>
    </citation>
    <scope>NUCLEOTIDE SEQUENCE [LARGE SCALE GENOMIC DNA]</scope>
    <source>
        <strain evidence="2 3">CBS 43764</strain>
    </source>
</reference>
<sequence length="600" mass="66324">MSVPKAAIPSLILHGTDHSSVNAKEVVFGWFSKLEKVIESGSYDRKDDIFLNDSWWRDVVTLSWAIRCLHGDQITECLKQAHEVKLSDLKPATSGVLVPQLVDMGPFTLVETAFTFQTKYGSGSGYLRLGNTAPGTWKAWIILTKLEELRGYEELHKLSAGPNWSSPSDDAKYESMSQQRPRVLIIGAGHSGLSLCARLKQLGVPALLVDKLSRVGESWRRRYMNLTLHDPIWENHMPYLKFPETFPTWVPRKQIADWLEHYQAIMQLPIRLNTTVTDAKWDGKEKLWTVHLEKDGTQTFLKVAHVVLATGFHSDTPYVPPFEGLEEFRGPIVHSTQYKTASEVPDYESKRWIVIGSSSSGQDIAQDLAEAGADVTMLQRDANMIYSLNSKVNVVGAAYCKPGISTSEADILAASMPIPVAATLMVGATQMIYQMDKELLDRVGKSEFKFLTGVDGRGLLDLILTKGGGHYPDQGSLKYIADGTIKVKQCYDGIKRLTSKGVVLADGREIEGDAIVMATGYMHADHTLRKVFGDDFVEKSVFGGNIVKDNELVGLFTCIGHPGAWFMAGSFAFNRPGSLNLALQIKAVEVGLNPAHYAST</sequence>
<evidence type="ECO:0008006" key="4">
    <source>
        <dbReference type="Google" id="ProtNLM"/>
    </source>
</evidence>
<gene>
    <name evidence="2" type="ORF">PV09_00339</name>
</gene>
<dbReference type="AlphaFoldDB" id="A0A0D2BDF7"/>
<dbReference type="InParanoid" id="A0A0D2BDF7"/>
<dbReference type="HOGENOM" id="CLU_015676_1_2_1"/>
<dbReference type="Gene3D" id="3.50.50.60">
    <property type="entry name" value="FAD/NAD(P)-binding domain"/>
    <property type="match status" value="1"/>
</dbReference>
<dbReference type="VEuPathDB" id="FungiDB:PV09_00339"/>
<dbReference type="GO" id="GO:0050660">
    <property type="term" value="F:flavin adenine dinucleotide binding"/>
    <property type="evidence" value="ECO:0007669"/>
    <property type="project" value="TreeGrafter"/>
</dbReference>
<dbReference type="EMBL" id="KN847529">
    <property type="protein sequence ID" value="KIW09459.1"/>
    <property type="molecule type" value="Genomic_DNA"/>
</dbReference>
<evidence type="ECO:0000256" key="1">
    <source>
        <dbReference type="ARBA" id="ARBA00023002"/>
    </source>
</evidence>
<dbReference type="Pfam" id="PF13738">
    <property type="entry name" value="Pyr_redox_3"/>
    <property type="match status" value="1"/>
</dbReference>
<dbReference type="PANTHER" id="PTHR43539:SF24">
    <property type="entry name" value="FAD_NAD(P)-BINDING DOMAIN-CONTAINING PROTEIN-RELATED"/>
    <property type="match status" value="1"/>
</dbReference>
<keyword evidence="3" id="KW-1185">Reference proteome</keyword>